<keyword evidence="1" id="KW-1133">Transmembrane helix</keyword>
<organism evidence="2 3">
    <name type="scientific">Limnoraphis robusta CS-951</name>
    <dbReference type="NCBI Taxonomy" id="1637645"/>
    <lineage>
        <taxon>Bacteria</taxon>
        <taxon>Bacillati</taxon>
        <taxon>Cyanobacteriota</taxon>
        <taxon>Cyanophyceae</taxon>
        <taxon>Oscillatoriophycideae</taxon>
        <taxon>Oscillatoriales</taxon>
        <taxon>Sirenicapillariaceae</taxon>
        <taxon>Limnoraphis</taxon>
    </lineage>
</organism>
<dbReference type="OrthoDB" id="455197at2"/>
<dbReference type="InterPro" id="IPR021511">
    <property type="entry name" value="DUF3172"/>
</dbReference>
<sequence length="174" mass="19198">MKRKTRPTTTSPRSTFNYTALAVIAGALILGIGIGIAISSTATFSPENVASSQFIDRSAPSTETCIKFGASAMVTDMRVFVTLNPFSVFVSRPRMQPGCVMRTSNWTILRQRDLITSEQERDCKQRMNTFGFTGDLDTGTPEISCIYQNNSAENLFLNQPGVIPARPRSEAERF</sequence>
<keyword evidence="1" id="KW-0812">Transmembrane</keyword>
<evidence type="ECO:0000313" key="3">
    <source>
        <dbReference type="Proteomes" id="UP000033607"/>
    </source>
</evidence>
<dbReference type="PATRIC" id="fig|1637645.4.peg.6379"/>
<dbReference type="Pfam" id="PF11371">
    <property type="entry name" value="DUF3172"/>
    <property type="match status" value="1"/>
</dbReference>
<evidence type="ECO:0008006" key="4">
    <source>
        <dbReference type="Google" id="ProtNLM"/>
    </source>
</evidence>
<name>A0A0F5Y766_9CYAN</name>
<dbReference type="RefSeq" id="WP_046282080.1">
    <property type="nucleotide sequence ID" value="NZ_LATL02000326.1"/>
</dbReference>
<reference evidence="2 3" key="1">
    <citation type="submission" date="2015-06" db="EMBL/GenBank/DDBJ databases">
        <title>Draft genome assembly of filamentous brackish cyanobacterium Limnoraphis robusta strain CS-951.</title>
        <authorList>
            <person name="Willis A."/>
            <person name="Parks M."/>
            <person name="Burford M.A."/>
        </authorList>
    </citation>
    <scope>NUCLEOTIDE SEQUENCE [LARGE SCALE GENOMIC DNA]</scope>
    <source>
        <strain evidence="2 3">CS-951</strain>
    </source>
</reference>
<evidence type="ECO:0000313" key="2">
    <source>
        <dbReference type="EMBL" id="KKD34791.1"/>
    </source>
</evidence>
<dbReference type="AlphaFoldDB" id="A0A0F5Y766"/>
<comment type="caution">
    <text evidence="2">The sequence shown here is derived from an EMBL/GenBank/DDBJ whole genome shotgun (WGS) entry which is preliminary data.</text>
</comment>
<protein>
    <recommendedName>
        <fullName evidence="4">DUF3172 domain-containing protein</fullName>
    </recommendedName>
</protein>
<evidence type="ECO:0000256" key="1">
    <source>
        <dbReference type="SAM" id="Phobius"/>
    </source>
</evidence>
<dbReference type="Proteomes" id="UP000033607">
    <property type="component" value="Unassembled WGS sequence"/>
</dbReference>
<accession>A0A0F5Y766</accession>
<proteinExistence type="predicted"/>
<gene>
    <name evidence="2" type="ORF">WN50_28925</name>
</gene>
<dbReference type="EMBL" id="LATL02000326">
    <property type="protein sequence ID" value="KKD34791.1"/>
    <property type="molecule type" value="Genomic_DNA"/>
</dbReference>
<feature type="transmembrane region" description="Helical" evidence="1">
    <location>
        <begin position="20"/>
        <end position="38"/>
    </location>
</feature>
<keyword evidence="1" id="KW-0472">Membrane</keyword>